<protein>
    <submittedName>
        <fullName evidence="2">Uncharacterized protein</fullName>
    </submittedName>
</protein>
<feature type="compositionally biased region" description="Gly residues" evidence="1">
    <location>
        <begin position="12"/>
        <end position="21"/>
    </location>
</feature>
<keyword evidence="3" id="KW-1185">Reference proteome</keyword>
<dbReference type="AlphaFoldDB" id="S3ZSG6"/>
<feature type="region of interest" description="Disordered" evidence="1">
    <location>
        <begin position="1"/>
        <end position="35"/>
    </location>
</feature>
<organism evidence="2 3">
    <name type="scientific">Streptomyces aurantiacus JA 4570</name>
    <dbReference type="NCBI Taxonomy" id="1286094"/>
    <lineage>
        <taxon>Bacteria</taxon>
        <taxon>Bacillati</taxon>
        <taxon>Actinomycetota</taxon>
        <taxon>Actinomycetes</taxon>
        <taxon>Kitasatosporales</taxon>
        <taxon>Streptomycetaceae</taxon>
        <taxon>Streptomyces</taxon>
        <taxon>Streptomyces aurantiacus group</taxon>
    </lineage>
</organism>
<proteinExistence type="predicted"/>
<sequence length="35" mass="3663">MARTRADAETDGGVGTEGDLGAGARRMTRKEGRRG</sequence>
<dbReference type="Proteomes" id="UP000014629">
    <property type="component" value="Unassembled WGS sequence"/>
</dbReference>
<name>S3ZSG6_9ACTN</name>
<evidence type="ECO:0000256" key="1">
    <source>
        <dbReference type="SAM" id="MobiDB-lite"/>
    </source>
</evidence>
<accession>S3ZSG6</accession>
<feature type="compositionally biased region" description="Basic residues" evidence="1">
    <location>
        <begin position="26"/>
        <end position="35"/>
    </location>
</feature>
<gene>
    <name evidence="2" type="ORF">STRAU_0631</name>
</gene>
<comment type="caution">
    <text evidence="2">The sequence shown here is derived from an EMBL/GenBank/DDBJ whole genome shotgun (WGS) entry which is preliminary data.</text>
</comment>
<reference evidence="2 3" key="1">
    <citation type="submission" date="2013-02" db="EMBL/GenBank/DDBJ databases">
        <title>Draft Genome Sequence of Streptomyces aurantiacus, Which Produces Setomimycin.</title>
        <authorList>
            <person name="Gruening B.A."/>
            <person name="Praeg A."/>
            <person name="Erxleben A."/>
            <person name="Guenther S."/>
            <person name="Mueller M."/>
        </authorList>
    </citation>
    <scope>NUCLEOTIDE SEQUENCE [LARGE SCALE GENOMIC DNA]</scope>
    <source>
        <strain evidence="2 3">JA 4570</strain>
    </source>
</reference>
<dbReference type="EMBL" id="AOPZ01000019">
    <property type="protein sequence ID" value="EPH46381.1"/>
    <property type="molecule type" value="Genomic_DNA"/>
</dbReference>
<evidence type="ECO:0000313" key="3">
    <source>
        <dbReference type="Proteomes" id="UP000014629"/>
    </source>
</evidence>
<evidence type="ECO:0000313" key="2">
    <source>
        <dbReference type="EMBL" id="EPH46381.1"/>
    </source>
</evidence>